<evidence type="ECO:0000313" key="6">
    <source>
        <dbReference type="EMBL" id="KAG0665630.1"/>
    </source>
</evidence>
<feature type="region of interest" description="Disordered" evidence="4">
    <location>
        <begin position="1415"/>
        <end position="1597"/>
    </location>
</feature>
<protein>
    <submittedName>
        <fullName evidence="6">Ssk1 response regulator receiver</fullName>
    </submittedName>
</protein>
<dbReference type="SMART" id="SM00448">
    <property type="entry name" value="REC"/>
    <property type="match status" value="1"/>
</dbReference>
<evidence type="ECO:0000313" key="7">
    <source>
        <dbReference type="Proteomes" id="UP000777482"/>
    </source>
</evidence>
<dbReference type="Proteomes" id="UP000777482">
    <property type="component" value="Unassembled WGS sequence"/>
</dbReference>
<feature type="region of interest" description="Disordered" evidence="4">
    <location>
        <begin position="446"/>
        <end position="474"/>
    </location>
</feature>
<feature type="compositionally biased region" description="Low complexity" evidence="4">
    <location>
        <begin position="1133"/>
        <end position="1153"/>
    </location>
</feature>
<feature type="compositionally biased region" description="Low complexity" evidence="4">
    <location>
        <begin position="1485"/>
        <end position="1503"/>
    </location>
</feature>
<feature type="compositionally biased region" description="Low complexity" evidence="4">
    <location>
        <begin position="1066"/>
        <end position="1086"/>
    </location>
</feature>
<feature type="compositionally biased region" description="Low complexity" evidence="4">
    <location>
        <begin position="707"/>
        <end position="727"/>
    </location>
</feature>
<dbReference type="PROSITE" id="PS50110">
    <property type="entry name" value="RESPONSE_REGULATORY"/>
    <property type="match status" value="1"/>
</dbReference>
<feature type="region of interest" description="Disordered" evidence="4">
    <location>
        <begin position="706"/>
        <end position="757"/>
    </location>
</feature>
<feature type="compositionally biased region" description="Basic and acidic residues" evidence="4">
    <location>
        <begin position="1"/>
        <end position="23"/>
    </location>
</feature>
<keyword evidence="2" id="KW-0902">Two-component regulatory system</keyword>
<comment type="caution">
    <text evidence="6">The sequence shown here is derived from an EMBL/GenBank/DDBJ whole genome shotgun (WGS) entry which is preliminary data.</text>
</comment>
<feature type="compositionally biased region" description="Low complexity" evidence="4">
    <location>
        <begin position="743"/>
        <end position="752"/>
    </location>
</feature>
<dbReference type="InterPro" id="IPR011006">
    <property type="entry name" value="CheY-like_superfamily"/>
</dbReference>
<feature type="compositionally biased region" description="Low complexity" evidence="4">
    <location>
        <begin position="1186"/>
        <end position="1213"/>
    </location>
</feature>
<name>A0A9P6W8P4_RHOMI</name>
<feature type="compositionally biased region" description="Polar residues" evidence="4">
    <location>
        <begin position="928"/>
        <end position="949"/>
    </location>
</feature>
<feature type="compositionally biased region" description="Low complexity" evidence="4">
    <location>
        <begin position="139"/>
        <end position="159"/>
    </location>
</feature>
<feature type="region of interest" description="Disordered" evidence="4">
    <location>
        <begin position="1064"/>
        <end position="1099"/>
    </location>
</feature>
<dbReference type="OrthoDB" id="21225at2759"/>
<feature type="domain" description="Response regulatory" evidence="5">
    <location>
        <begin position="1254"/>
        <end position="1405"/>
    </location>
</feature>
<dbReference type="PANTHER" id="PTHR45339:SF1">
    <property type="entry name" value="HYBRID SIGNAL TRANSDUCTION HISTIDINE KINASE J"/>
    <property type="match status" value="1"/>
</dbReference>
<dbReference type="Pfam" id="PF00072">
    <property type="entry name" value="Response_reg"/>
    <property type="match status" value="1"/>
</dbReference>
<evidence type="ECO:0000259" key="5">
    <source>
        <dbReference type="PROSITE" id="PS50110"/>
    </source>
</evidence>
<evidence type="ECO:0000256" key="4">
    <source>
        <dbReference type="SAM" id="MobiDB-lite"/>
    </source>
</evidence>
<feature type="compositionally biased region" description="Low complexity" evidence="4">
    <location>
        <begin position="102"/>
        <end position="122"/>
    </location>
</feature>
<feature type="modified residue" description="4-aspartylphosphate" evidence="3">
    <location>
        <position position="1303"/>
    </location>
</feature>
<feature type="region of interest" description="Disordered" evidence="4">
    <location>
        <begin position="172"/>
        <end position="222"/>
    </location>
</feature>
<feature type="region of interest" description="Disordered" evidence="4">
    <location>
        <begin position="1"/>
        <end position="159"/>
    </location>
</feature>
<feature type="compositionally biased region" description="Polar residues" evidence="4">
    <location>
        <begin position="448"/>
        <end position="460"/>
    </location>
</feature>
<feature type="compositionally biased region" description="Low complexity" evidence="4">
    <location>
        <begin position="1531"/>
        <end position="1542"/>
    </location>
</feature>
<feature type="compositionally biased region" description="Low complexity" evidence="4">
    <location>
        <begin position="1420"/>
        <end position="1439"/>
    </location>
</feature>
<feature type="region of interest" description="Disordered" evidence="4">
    <location>
        <begin position="800"/>
        <end position="821"/>
    </location>
</feature>
<organism evidence="6 7">
    <name type="scientific">Rhodotorula mucilaginosa</name>
    <name type="common">Yeast</name>
    <name type="synonym">Rhodotorula rubra</name>
    <dbReference type="NCBI Taxonomy" id="5537"/>
    <lineage>
        <taxon>Eukaryota</taxon>
        <taxon>Fungi</taxon>
        <taxon>Dikarya</taxon>
        <taxon>Basidiomycota</taxon>
        <taxon>Pucciniomycotina</taxon>
        <taxon>Microbotryomycetes</taxon>
        <taxon>Sporidiobolales</taxon>
        <taxon>Sporidiobolaceae</taxon>
        <taxon>Rhodotorula</taxon>
    </lineage>
</organism>
<evidence type="ECO:0000256" key="1">
    <source>
        <dbReference type="ARBA" id="ARBA00022553"/>
    </source>
</evidence>
<accession>A0A9P6W8P4</accession>
<feature type="compositionally biased region" description="Polar residues" evidence="4">
    <location>
        <begin position="1567"/>
        <end position="1585"/>
    </location>
</feature>
<evidence type="ECO:0000256" key="2">
    <source>
        <dbReference type="ARBA" id="ARBA00023012"/>
    </source>
</evidence>
<dbReference type="GO" id="GO:0000156">
    <property type="term" value="F:phosphorelay response regulator activity"/>
    <property type="evidence" value="ECO:0007669"/>
    <property type="project" value="UniProtKB-ARBA"/>
</dbReference>
<keyword evidence="7" id="KW-1185">Reference proteome</keyword>
<feature type="region of interest" description="Disordered" evidence="4">
    <location>
        <begin position="1124"/>
        <end position="1247"/>
    </location>
</feature>
<feature type="region of interest" description="Disordered" evidence="4">
    <location>
        <begin position="981"/>
        <end position="1015"/>
    </location>
</feature>
<feature type="compositionally biased region" description="Polar residues" evidence="4">
    <location>
        <begin position="1161"/>
        <end position="1180"/>
    </location>
</feature>
<sequence length="1621" mass="169259">MQSERGRAEDPRRSEERVGESRPEGVPPRRVPSNLSASSSATAQPPPGTFLTRFLGNLRASNGTGNSQRPPLPRSLSSPVPFRHSGLSSEGDPPSAPPERVASPAPSSTHTSASTLTTNSAGTPGGSLARRFKFRRSRSSLLEADSPESTSPKSPTTPLPATAVASAIAATPEGVQLSPGSPATLRGKERNPIDTMFDSESGGALPSRPPVVGRKSSTKSQQTIMAHEHAYTSGYAPGTPLERIDEPGRPLRPHVDQSLELISTLLPPALLLLSQLGPTHLFSPPLQLPALFGVSLEHLAQREGSISTATGSAALLSSAASISSDATGSTTSASYFSGVPTATHVQPSHSHELHAPNTLSIPAVSAAALWRLFRGFEWIGEVGRGSQPLPPSVLPPSHGGEGAGPLQEIDDEPEQVFDFPSLLQGVADVLAADAAARGIELVVGQAGSGTAPSPAVTPNVSEAPGQAGPSARKRKNVETRELLVRADERAWSVTLVWILHHILAGAAPGSTVEMRFLATAATPPTSPAQSRPSTPAEADLHGDLDMLQSRPQLWWNLSLDIVVSSPVIPNPPGSIDESMSTPPPLPSPPFDTPFALSLFSLIQLAMADTMQPDAATRSWSLEAMLPAARPKAPAEPEDPSSLLGRRKIRLEPTAGQEPSINDLKRFADSSLKGLKVALHAGETSAFAKHLTLYLAGWGMDVQHVPIESDAGSGDSRSSEASQSRSGSIPPPATRFDSGFETATTSPSTSSDGKSSEFGIGVEGGSNLVIIDDDVATLRRLLASLRAPPLHYAPTLLAKRPQLSSRRARSTPHVRQAPPPQPTQLQASQWVIVHFASLIDYKEIKEIVQDALAMSRQPNLPEVLVVPKPAGPRRIMTAIWSALKRPSVDPTLPPIATSPSSPGVKYWTPRLSPSLNKDREFDFSGAEDGSSQKGHASGSPGSTKARTPPTTYGHHAGGGLPPSPLGKISDTAESYFSSVSEELKESTPSEGMVVQSPDGRSGIFFQPQPRSRGSSFRERMRWVGGLERTPSLVAQQHIPEETPADLWNSSDPPASVTVAAPHEIGLGSQPHSRRQSSGSSSIHASSPMLEAVSAPASGPPGTPALALDTFISAAKSRTLGEDAVDVASAGPGEPLSRTSSLRSPPPSRRSLSGSSAGGGTVPASQRGTGGSQTPAVPSRQNSGGGATSPLAAPASTGPSSAAAEGAAAAQALAKSPPPGAGGPRTRTKSTSVSNMPRQRRRSSRRGTLPAVPPISVLIVEDNPINQTILSVFMKKKGITYKVAKDGQQAVDMWKKGNFHLVLMDIQLPVKSGIEATREIREMERANNVSMLVTTPTSDIGSPSSSTSSNPLSTPNSPLLNMPVIIVALTASSLQADRVAALAAGCNDFLTKPVSLPWLESKLVEWGSMAYLSGFGRRSDTPSEATSVSSAPSSRTGTPVRPRSRSRTPSKYSQGFATRADVVSQHLHIERPLSRASSPSGMRSPKDALSPLPDLSPPASATSPDESAPTNGQPTLRVTSPTPHQTPHPVPAVPEAVTTPAGAANGDAQDTLDGVGEVLETLVKEKSSGPVSASTTTEQSAPTTSDKSAPIDDAAAEDNRLINAELERNEIANLSREGSDSPS</sequence>
<feature type="region of interest" description="Disordered" evidence="4">
    <location>
        <begin position="1332"/>
        <end position="1353"/>
    </location>
</feature>
<dbReference type="PANTHER" id="PTHR45339">
    <property type="entry name" value="HYBRID SIGNAL TRANSDUCTION HISTIDINE KINASE J"/>
    <property type="match status" value="1"/>
</dbReference>
<feature type="region of interest" description="Disordered" evidence="4">
    <location>
        <begin position="887"/>
        <end position="969"/>
    </location>
</feature>
<evidence type="ECO:0000256" key="3">
    <source>
        <dbReference type="PROSITE-ProRule" id="PRU00169"/>
    </source>
</evidence>
<dbReference type="Gene3D" id="3.40.50.2300">
    <property type="match status" value="1"/>
</dbReference>
<gene>
    <name evidence="6" type="primary">SSK1</name>
    <name evidence="6" type="ORF">C6P46_006413</name>
</gene>
<dbReference type="CDD" id="cd17546">
    <property type="entry name" value="REC_hyHK_CKI1_RcsC-like"/>
    <property type="match status" value="1"/>
</dbReference>
<dbReference type="EMBL" id="PUHQ01000008">
    <property type="protein sequence ID" value="KAG0665630.1"/>
    <property type="molecule type" value="Genomic_DNA"/>
</dbReference>
<keyword evidence="1 3" id="KW-0597">Phosphoprotein</keyword>
<dbReference type="FunFam" id="3.40.50.2300:FF:000146">
    <property type="entry name" value="Putative two-component response regulator SSK1p"/>
    <property type="match status" value="1"/>
</dbReference>
<dbReference type="SUPFAM" id="SSF52172">
    <property type="entry name" value="CheY-like"/>
    <property type="match status" value="1"/>
</dbReference>
<proteinExistence type="predicted"/>
<dbReference type="InterPro" id="IPR001789">
    <property type="entry name" value="Sig_transdc_resp-reg_receiver"/>
</dbReference>
<reference evidence="6 7" key="1">
    <citation type="submission" date="2020-11" db="EMBL/GenBank/DDBJ databases">
        <title>Kefir isolates.</title>
        <authorList>
            <person name="Marcisauskas S."/>
            <person name="Kim Y."/>
            <person name="Blasche S."/>
        </authorList>
    </citation>
    <scope>NUCLEOTIDE SEQUENCE [LARGE SCALE GENOMIC DNA]</scope>
    <source>
        <strain evidence="6 7">KR</strain>
    </source>
</reference>
<feature type="compositionally biased region" description="Polar residues" evidence="4">
    <location>
        <begin position="1506"/>
        <end position="1521"/>
    </location>
</feature>